<evidence type="ECO:0000313" key="3">
    <source>
        <dbReference type="Proteomes" id="UP001215598"/>
    </source>
</evidence>
<reference evidence="2" key="1">
    <citation type="submission" date="2023-03" db="EMBL/GenBank/DDBJ databases">
        <title>Massive genome expansion in bonnet fungi (Mycena s.s.) driven by repeated elements and novel gene families across ecological guilds.</title>
        <authorList>
            <consortium name="Lawrence Berkeley National Laboratory"/>
            <person name="Harder C.B."/>
            <person name="Miyauchi S."/>
            <person name="Viragh M."/>
            <person name="Kuo A."/>
            <person name="Thoen E."/>
            <person name="Andreopoulos B."/>
            <person name="Lu D."/>
            <person name="Skrede I."/>
            <person name="Drula E."/>
            <person name="Henrissat B."/>
            <person name="Morin E."/>
            <person name="Kohler A."/>
            <person name="Barry K."/>
            <person name="LaButti K."/>
            <person name="Morin E."/>
            <person name="Salamov A."/>
            <person name="Lipzen A."/>
            <person name="Mereny Z."/>
            <person name="Hegedus B."/>
            <person name="Baldrian P."/>
            <person name="Stursova M."/>
            <person name="Weitz H."/>
            <person name="Taylor A."/>
            <person name="Grigoriev I.V."/>
            <person name="Nagy L.G."/>
            <person name="Martin F."/>
            <person name="Kauserud H."/>
        </authorList>
    </citation>
    <scope>NUCLEOTIDE SEQUENCE</scope>
    <source>
        <strain evidence="2">CBHHK182m</strain>
    </source>
</reference>
<dbReference type="AlphaFoldDB" id="A0AAD7HAS6"/>
<protein>
    <submittedName>
        <fullName evidence="2">Uncharacterized protein</fullName>
    </submittedName>
</protein>
<keyword evidence="3" id="KW-1185">Reference proteome</keyword>
<name>A0AAD7HAS6_9AGAR</name>
<accession>A0AAD7HAS6</accession>
<feature type="compositionally biased region" description="Gly residues" evidence="1">
    <location>
        <begin position="230"/>
        <end position="241"/>
    </location>
</feature>
<gene>
    <name evidence="2" type="ORF">B0H16DRAFT_460493</name>
</gene>
<organism evidence="2 3">
    <name type="scientific">Mycena metata</name>
    <dbReference type="NCBI Taxonomy" id="1033252"/>
    <lineage>
        <taxon>Eukaryota</taxon>
        <taxon>Fungi</taxon>
        <taxon>Dikarya</taxon>
        <taxon>Basidiomycota</taxon>
        <taxon>Agaricomycotina</taxon>
        <taxon>Agaricomycetes</taxon>
        <taxon>Agaricomycetidae</taxon>
        <taxon>Agaricales</taxon>
        <taxon>Marasmiineae</taxon>
        <taxon>Mycenaceae</taxon>
        <taxon>Mycena</taxon>
    </lineage>
</organism>
<comment type="caution">
    <text evidence="2">The sequence shown here is derived from an EMBL/GenBank/DDBJ whole genome shotgun (WGS) entry which is preliminary data.</text>
</comment>
<evidence type="ECO:0000256" key="1">
    <source>
        <dbReference type="SAM" id="MobiDB-lite"/>
    </source>
</evidence>
<dbReference type="EMBL" id="JARKIB010000295">
    <property type="protein sequence ID" value="KAJ7716195.1"/>
    <property type="molecule type" value="Genomic_DNA"/>
</dbReference>
<evidence type="ECO:0000313" key="2">
    <source>
        <dbReference type="EMBL" id="KAJ7716195.1"/>
    </source>
</evidence>
<proteinExistence type="predicted"/>
<feature type="region of interest" description="Disordered" evidence="1">
    <location>
        <begin position="204"/>
        <end position="282"/>
    </location>
</feature>
<feature type="compositionally biased region" description="Basic and acidic residues" evidence="1">
    <location>
        <begin position="259"/>
        <end position="269"/>
    </location>
</feature>
<feature type="compositionally biased region" description="Polar residues" evidence="1">
    <location>
        <begin position="209"/>
        <end position="221"/>
    </location>
</feature>
<dbReference type="Proteomes" id="UP001215598">
    <property type="component" value="Unassembled WGS sequence"/>
</dbReference>
<sequence>MLPVLQDLKIEAAIICSRNDCIQGYVCTYCGQVGWGTGTGTERGWEGKDGKEREGRGCGYGEGEDGMGGDRIGWRGRGCRAGMCGSAHRGNSVRARMYVWARAGIRRTTRRPHEVRAGYGCEYAAGTRYIVSGARGCGCGGVHEDAGNGDGNGDAVRIGRWDEGVCDVRWKRGGKGGGTRGGDGDRDVEMRWAGSCSERTCVVQDSKRTASPHTRGSSTPTRRAAAVGKRGVGTDGCGLDGGSASARDVGVQGVGEGMMGREEDGERTTESPLMILRAGSTK</sequence>